<dbReference type="HOGENOM" id="CLU_007427_3_1_1"/>
<dbReference type="InterPro" id="IPR007219">
    <property type="entry name" value="XnlR_reg_dom"/>
</dbReference>
<gene>
    <name evidence="7" type="ORF">A1O5_13259</name>
</gene>
<sequence>MSPANGNRSKVLKASEADVLPKPAMRRALYDAFFTNLAHVLPLVDRKELESSDSSVLLQQAVCLAGSLLRHPNLPDSFSRTNAFYEKVKLLLCLDTEPDMLSVIKALCILTLWSPHSPETVSLNGAWHATGSALRLAIQMGLHQNSTYEAASDAKSRRRIWWFLYASDCAHALITGRPPMLRPADFDVSPLTLADFDDQQDEAAKYFIADVSLAHIMGQLASRLRDQHADEGEGCILELLVEWIDKLPPELNLFSSTGQKNPYSFPATELHICYFGVVILSQALTHQREKGWLCSNVCLVSSACITHLYEEILYREQVALLTSMHPFWCLIAALPLFYCSTDTASIEKQRRESLDALRAVIQQLSPRHGLARTVTRKLLRLDRLRTDIISQQTTLVGDHPKLTAIPNHFEKAQHIDELFPQLRMWLASHDVFIQNTILEKVVESIELTERQSHHEATTENVHSVFDALGASAFMDSVFDDNYLDEDFSFDLSPSL</sequence>
<dbReference type="Proteomes" id="UP000019471">
    <property type="component" value="Unassembled WGS sequence"/>
</dbReference>
<keyword evidence="2" id="KW-0805">Transcription regulation</keyword>
<dbReference type="eggNOG" id="ENOG502RB10">
    <property type="taxonomic scope" value="Eukaryota"/>
</dbReference>
<evidence type="ECO:0000256" key="3">
    <source>
        <dbReference type="ARBA" id="ARBA00023125"/>
    </source>
</evidence>
<evidence type="ECO:0000256" key="4">
    <source>
        <dbReference type="ARBA" id="ARBA00023163"/>
    </source>
</evidence>
<keyword evidence="1" id="KW-0862">Zinc</keyword>
<dbReference type="SMART" id="SM00906">
    <property type="entry name" value="Fungal_trans"/>
    <property type="match status" value="1"/>
</dbReference>
<organism evidence="7 8">
    <name type="scientific">Cladophialophora psammophila CBS 110553</name>
    <dbReference type="NCBI Taxonomy" id="1182543"/>
    <lineage>
        <taxon>Eukaryota</taxon>
        <taxon>Fungi</taxon>
        <taxon>Dikarya</taxon>
        <taxon>Ascomycota</taxon>
        <taxon>Pezizomycotina</taxon>
        <taxon>Eurotiomycetes</taxon>
        <taxon>Chaetothyriomycetidae</taxon>
        <taxon>Chaetothyriales</taxon>
        <taxon>Herpotrichiellaceae</taxon>
        <taxon>Cladophialophora</taxon>
    </lineage>
</organism>
<evidence type="ECO:0000259" key="6">
    <source>
        <dbReference type="SMART" id="SM00906"/>
    </source>
</evidence>
<dbReference type="EMBL" id="AMGX01000045">
    <property type="protein sequence ID" value="EXJ53483.1"/>
    <property type="molecule type" value="Genomic_DNA"/>
</dbReference>
<dbReference type="PANTHER" id="PTHR47171:SF2">
    <property type="entry name" value="TRANSCRIPTION FACTOR, PUTATIVE-RELATED"/>
    <property type="match status" value="1"/>
</dbReference>
<dbReference type="Pfam" id="PF04082">
    <property type="entry name" value="Fungal_trans"/>
    <property type="match status" value="1"/>
</dbReference>
<proteinExistence type="predicted"/>
<evidence type="ECO:0000256" key="2">
    <source>
        <dbReference type="ARBA" id="ARBA00023015"/>
    </source>
</evidence>
<dbReference type="GO" id="GO:0008270">
    <property type="term" value="F:zinc ion binding"/>
    <property type="evidence" value="ECO:0007669"/>
    <property type="project" value="InterPro"/>
</dbReference>
<dbReference type="OrthoDB" id="39175at2759"/>
<evidence type="ECO:0000313" key="8">
    <source>
        <dbReference type="Proteomes" id="UP000019471"/>
    </source>
</evidence>
<feature type="domain" description="Xylanolytic transcriptional activator regulatory" evidence="6">
    <location>
        <begin position="126"/>
        <end position="198"/>
    </location>
</feature>
<name>W9VDE8_9EURO</name>
<dbReference type="GO" id="GO:0003677">
    <property type="term" value="F:DNA binding"/>
    <property type="evidence" value="ECO:0007669"/>
    <property type="project" value="UniProtKB-KW"/>
</dbReference>
<reference evidence="7 8" key="1">
    <citation type="submission" date="2013-03" db="EMBL/GenBank/DDBJ databases">
        <title>The Genome Sequence of Cladophialophora psammophila CBS 110553.</title>
        <authorList>
            <consortium name="The Broad Institute Genomics Platform"/>
            <person name="Cuomo C."/>
            <person name="de Hoog S."/>
            <person name="Gorbushina A."/>
            <person name="Walker B."/>
            <person name="Young S.K."/>
            <person name="Zeng Q."/>
            <person name="Gargeya S."/>
            <person name="Fitzgerald M."/>
            <person name="Haas B."/>
            <person name="Abouelleil A."/>
            <person name="Allen A.W."/>
            <person name="Alvarado L."/>
            <person name="Arachchi H.M."/>
            <person name="Berlin A.M."/>
            <person name="Chapman S.B."/>
            <person name="Gainer-Dewar J."/>
            <person name="Goldberg J."/>
            <person name="Griggs A."/>
            <person name="Gujja S."/>
            <person name="Hansen M."/>
            <person name="Howarth C."/>
            <person name="Imamovic A."/>
            <person name="Ireland A."/>
            <person name="Larimer J."/>
            <person name="McCowan C."/>
            <person name="Murphy C."/>
            <person name="Pearson M."/>
            <person name="Poon T.W."/>
            <person name="Priest M."/>
            <person name="Roberts A."/>
            <person name="Saif S."/>
            <person name="Shea T."/>
            <person name="Sisk P."/>
            <person name="Sykes S."/>
            <person name="Wortman J."/>
            <person name="Nusbaum C."/>
            <person name="Birren B."/>
        </authorList>
    </citation>
    <scope>NUCLEOTIDE SEQUENCE [LARGE SCALE GENOMIC DNA]</scope>
    <source>
        <strain evidence="7 8">CBS 110553</strain>
    </source>
</reference>
<keyword evidence="5" id="KW-0539">Nucleus</keyword>
<keyword evidence="4" id="KW-0804">Transcription</keyword>
<accession>W9VDE8</accession>
<dbReference type="AlphaFoldDB" id="W9VDE8"/>
<dbReference type="GO" id="GO:0006351">
    <property type="term" value="P:DNA-templated transcription"/>
    <property type="evidence" value="ECO:0007669"/>
    <property type="project" value="InterPro"/>
</dbReference>
<keyword evidence="3" id="KW-0238">DNA-binding</keyword>
<keyword evidence="8" id="KW-1185">Reference proteome</keyword>
<evidence type="ECO:0000313" key="7">
    <source>
        <dbReference type="EMBL" id="EXJ53483.1"/>
    </source>
</evidence>
<evidence type="ECO:0000256" key="5">
    <source>
        <dbReference type="ARBA" id="ARBA00023242"/>
    </source>
</evidence>
<protein>
    <recommendedName>
        <fullName evidence="6">Xylanolytic transcriptional activator regulatory domain-containing protein</fullName>
    </recommendedName>
</protein>
<evidence type="ECO:0000256" key="1">
    <source>
        <dbReference type="ARBA" id="ARBA00022833"/>
    </source>
</evidence>
<dbReference type="GeneID" id="19197942"/>
<dbReference type="PANTHER" id="PTHR47171">
    <property type="entry name" value="FARA-RELATED"/>
    <property type="match status" value="1"/>
</dbReference>
<dbReference type="RefSeq" id="XP_007752015.1">
    <property type="nucleotide sequence ID" value="XM_007753825.1"/>
</dbReference>
<dbReference type="InterPro" id="IPR052073">
    <property type="entry name" value="Amide_Lactam_Regulators"/>
</dbReference>
<dbReference type="CDD" id="cd12148">
    <property type="entry name" value="fungal_TF_MHR"/>
    <property type="match status" value="1"/>
</dbReference>
<comment type="caution">
    <text evidence="7">The sequence shown here is derived from an EMBL/GenBank/DDBJ whole genome shotgun (WGS) entry which is preliminary data.</text>
</comment>